<gene>
    <name evidence="2" type="ORF">A0H81_03446</name>
</gene>
<dbReference type="Pfam" id="PF13622">
    <property type="entry name" value="4HBT_3"/>
    <property type="match status" value="1"/>
</dbReference>
<dbReference type="EMBL" id="LUGG01000003">
    <property type="protein sequence ID" value="OBZ76863.1"/>
    <property type="molecule type" value="Genomic_DNA"/>
</dbReference>
<dbReference type="OrthoDB" id="2532955at2759"/>
<dbReference type="AlphaFoldDB" id="A0A1C7MIZ3"/>
<accession>A0A1C7MIZ3</accession>
<feature type="domain" description="Acyl-CoA thioesterase-like N-terminal HotDog" evidence="1">
    <location>
        <begin position="33"/>
        <end position="116"/>
    </location>
</feature>
<organism evidence="2 3">
    <name type="scientific">Grifola frondosa</name>
    <name type="common">Maitake</name>
    <name type="synonym">Polyporus frondosus</name>
    <dbReference type="NCBI Taxonomy" id="5627"/>
    <lineage>
        <taxon>Eukaryota</taxon>
        <taxon>Fungi</taxon>
        <taxon>Dikarya</taxon>
        <taxon>Basidiomycota</taxon>
        <taxon>Agaricomycotina</taxon>
        <taxon>Agaricomycetes</taxon>
        <taxon>Polyporales</taxon>
        <taxon>Grifolaceae</taxon>
        <taxon>Grifola</taxon>
    </lineage>
</organism>
<name>A0A1C7MIZ3_GRIFR</name>
<dbReference type="InterPro" id="IPR042171">
    <property type="entry name" value="Acyl-CoA_hotdog"/>
</dbReference>
<keyword evidence="3" id="KW-1185">Reference proteome</keyword>
<protein>
    <recommendedName>
        <fullName evidence="1">Acyl-CoA thioesterase-like N-terminal HotDog domain-containing protein</fullName>
    </recommendedName>
</protein>
<evidence type="ECO:0000313" key="3">
    <source>
        <dbReference type="Proteomes" id="UP000092993"/>
    </source>
</evidence>
<dbReference type="STRING" id="5627.A0A1C7MIZ3"/>
<dbReference type="PANTHER" id="PTHR38110">
    <property type="entry name" value="CHROMOSOME 23, WHOLE GENOME SHOTGUN SEQUENCE"/>
    <property type="match status" value="1"/>
</dbReference>
<reference evidence="2 3" key="1">
    <citation type="submission" date="2016-03" db="EMBL/GenBank/DDBJ databases">
        <title>Whole genome sequencing of Grifola frondosa 9006-11.</title>
        <authorList>
            <person name="Min B."/>
            <person name="Park H."/>
            <person name="Kim J.-G."/>
            <person name="Cho H."/>
            <person name="Oh Y.-L."/>
            <person name="Kong W.-S."/>
            <person name="Choi I.-G."/>
        </authorList>
    </citation>
    <scope>NUCLEOTIDE SEQUENCE [LARGE SCALE GENOMIC DNA]</scope>
    <source>
        <strain evidence="2 3">9006-11</strain>
    </source>
</reference>
<sequence length="326" mass="35574">MAPLSKALAVVADPSCSTSGKDGVSVYSAAIDPEWVILQAPQGGYSVGIILEAAIQHQSGSKHPDPIHLTVHFLRIPRLATLHVHVRVLKIGRDFTNLLADLVQNDTVMITTHMMFGVLVPPPSTPHVLTLAPPHPKARRTPMQTHPSKCTWVPDTRFWGTSKHIRDAHDPVYVARSKSDAEGMQWGTYFMLPTERGPLRPSMIPCLADSAMGLVESMGVSVEEVRKWWYATTTLTMEFKFPIPPASSADHSPRTVALFSTGAFANDPQARHDTRVEVWTAPSDIGEGEERAGWRETQRCLAVMNTVMVVVPAAVNINAGAKGGKL</sequence>
<dbReference type="Proteomes" id="UP000092993">
    <property type="component" value="Unassembled WGS sequence"/>
</dbReference>
<dbReference type="InterPro" id="IPR052389">
    <property type="entry name" value="Sec_Metab_Biosynth-Assoc"/>
</dbReference>
<dbReference type="Gene3D" id="2.40.160.210">
    <property type="entry name" value="Acyl-CoA thioesterase, double hotdog domain"/>
    <property type="match status" value="1"/>
</dbReference>
<evidence type="ECO:0000313" key="2">
    <source>
        <dbReference type="EMBL" id="OBZ76863.1"/>
    </source>
</evidence>
<proteinExistence type="predicted"/>
<comment type="caution">
    <text evidence="2">The sequence shown here is derived from an EMBL/GenBank/DDBJ whole genome shotgun (WGS) entry which is preliminary data.</text>
</comment>
<dbReference type="InterPro" id="IPR029069">
    <property type="entry name" value="HotDog_dom_sf"/>
</dbReference>
<evidence type="ECO:0000259" key="1">
    <source>
        <dbReference type="Pfam" id="PF13622"/>
    </source>
</evidence>
<dbReference type="OMA" id="HETYLEV"/>
<dbReference type="PANTHER" id="PTHR38110:SF1">
    <property type="entry name" value="THIOESTERASE DOMAIN-CONTAINING PROTEIN"/>
    <property type="match status" value="1"/>
</dbReference>
<dbReference type="SUPFAM" id="SSF54637">
    <property type="entry name" value="Thioesterase/thiol ester dehydrase-isomerase"/>
    <property type="match status" value="1"/>
</dbReference>
<dbReference type="InterPro" id="IPR049449">
    <property type="entry name" value="TesB_ACOT8-like_N"/>
</dbReference>